<dbReference type="Proteomes" id="UP001652442">
    <property type="component" value="Unassembled WGS sequence"/>
</dbReference>
<proteinExistence type="predicted"/>
<dbReference type="InterPro" id="IPR041519">
    <property type="entry name" value="HEPN_RiboL-PSP"/>
</dbReference>
<dbReference type="RefSeq" id="WP_158425805.1">
    <property type="nucleotide sequence ID" value="NZ_JAOQJQ010000005.1"/>
</dbReference>
<accession>A0ABT2TLS4</accession>
<dbReference type="Pfam" id="PF18735">
    <property type="entry name" value="HEPN_RiboL-PSP"/>
    <property type="match status" value="1"/>
</dbReference>
<dbReference type="EMBL" id="JAOQJQ010000005">
    <property type="protein sequence ID" value="MCU6763164.1"/>
    <property type="molecule type" value="Genomic_DNA"/>
</dbReference>
<comment type="caution">
    <text evidence="2">The sequence shown here is derived from an EMBL/GenBank/DDBJ whole genome shotgun (WGS) entry which is preliminary data.</text>
</comment>
<sequence>MKVELKDLINECTTELTDISAKINTLPPLDKLRAYLTKYALIKSCGTIEFVYRSLVADFFDQSDLTQVPTYIEKTVRNGSMSATYDNMSGLLGKFDDNWKRDFKNAVAQHPNSKRIRSSANSLVNNRHQFAHGKTPTATFKDIQQYYTDALELIVIMDSVVR</sequence>
<evidence type="ECO:0000313" key="3">
    <source>
        <dbReference type="Proteomes" id="UP001652442"/>
    </source>
</evidence>
<evidence type="ECO:0000313" key="2">
    <source>
        <dbReference type="EMBL" id="MCU6763164.1"/>
    </source>
</evidence>
<reference evidence="2 3" key="1">
    <citation type="journal article" date="2021" name="ISME Commun">
        <title>Automated analysis of genomic sequences facilitates high-throughput and comprehensive description of bacteria.</title>
        <authorList>
            <person name="Hitch T.C.A."/>
        </authorList>
    </citation>
    <scope>NUCLEOTIDE SEQUENCE [LARGE SCALE GENOMIC DNA]</scope>
    <source>
        <strain evidence="2 3">Sanger_109</strain>
    </source>
</reference>
<evidence type="ECO:0000259" key="1">
    <source>
        <dbReference type="Pfam" id="PF18735"/>
    </source>
</evidence>
<name>A0ABT2TLS4_9FIRM</name>
<feature type="domain" description="RiboL-PSP-HEPN" evidence="1">
    <location>
        <begin position="10"/>
        <end position="160"/>
    </location>
</feature>
<protein>
    <submittedName>
        <fullName evidence="2">HEPN domain-containing protein</fullName>
    </submittedName>
</protein>
<organism evidence="2 3">
    <name type="scientific">Brotonthovivens ammoniilytica</name>
    <dbReference type="NCBI Taxonomy" id="2981725"/>
    <lineage>
        <taxon>Bacteria</taxon>
        <taxon>Bacillati</taxon>
        <taxon>Bacillota</taxon>
        <taxon>Clostridia</taxon>
        <taxon>Lachnospirales</taxon>
        <taxon>Lachnospiraceae</taxon>
        <taxon>Brotonthovivens</taxon>
    </lineage>
</organism>
<gene>
    <name evidence="2" type="ORF">OCV88_12655</name>
</gene>
<keyword evidence="3" id="KW-1185">Reference proteome</keyword>